<dbReference type="InterPro" id="IPR005801">
    <property type="entry name" value="ADC_synthase"/>
</dbReference>
<name>A0ABN3HJP6_9ACTN</name>
<evidence type="ECO:0000259" key="1">
    <source>
        <dbReference type="Pfam" id="PF00425"/>
    </source>
</evidence>
<protein>
    <submittedName>
        <fullName evidence="2">Isochorismate synthase MenF</fullName>
    </submittedName>
</protein>
<sequence length="368" mass="37914">MPAGLSFLLSNTDLNARGFGVRAAFGSVAQAREALAAGTVDFVGGALGFDTGGPASLIAPERVDFSPAATPATVDGSVVAEVSVTPDSVHRERVVRALDAIASGAAEKVVVARSLGASLTRAVEPAELIGRFTATAGGSTVFAADLSAAPGHDGNWLIGASPELLLRKRGSILQCVPYAGSAPKFDAGGRPVPNAAEELSRSAKDLREHAYVVDYLRDLLQPLCSRIAIPDRPQTISTNHVWHLATPITGELADPTITALELAALLSPTPAVCGTPTEAAARIIEEVEGPREFYAGTVGWCDAAGDGEWVVSIRCLELDSSRTRVSAWAGGGIVAGSDPDAEVAETTAKFQTVLSALADADRPVRADA</sequence>
<dbReference type="PANTHER" id="PTHR42839:SF2">
    <property type="entry name" value="ISOCHORISMATE SYNTHASE ENTC"/>
    <property type="match status" value="1"/>
</dbReference>
<dbReference type="SUPFAM" id="SSF56322">
    <property type="entry name" value="ADC synthase"/>
    <property type="match status" value="1"/>
</dbReference>
<dbReference type="Pfam" id="PF00425">
    <property type="entry name" value="Chorismate_bind"/>
    <property type="match status" value="1"/>
</dbReference>
<feature type="domain" description="Chorismate-utilising enzyme C-terminal" evidence="1">
    <location>
        <begin position="90"/>
        <end position="349"/>
    </location>
</feature>
<dbReference type="Proteomes" id="UP001501170">
    <property type="component" value="Unassembled WGS sequence"/>
</dbReference>
<dbReference type="Gene3D" id="3.60.120.10">
    <property type="entry name" value="Anthranilate synthase"/>
    <property type="match status" value="1"/>
</dbReference>
<keyword evidence="3" id="KW-1185">Reference proteome</keyword>
<dbReference type="InterPro" id="IPR015890">
    <property type="entry name" value="Chorismate_C"/>
</dbReference>
<evidence type="ECO:0000313" key="2">
    <source>
        <dbReference type="EMBL" id="GAA2382138.1"/>
    </source>
</evidence>
<proteinExistence type="predicted"/>
<gene>
    <name evidence="2" type="ORF">GCM10009855_22870</name>
</gene>
<evidence type="ECO:0000313" key="3">
    <source>
        <dbReference type="Proteomes" id="UP001501170"/>
    </source>
</evidence>
<dbReference type="EMBL" id="BAAARB010000011">
    <property type="protein sequence ID" value="GAA2382138.1"/>
    <property type="molecule type" value="Genomic_DNA"/>
</dbReference>
<reference evidence="2 3" key="1">
    <citation type="journal article" date="2019" name="Int. J. Syst. Evol. Microbiol.">
        <title>The Global Catalogue of Microorganisms (GCM) 10K type strain sequencing project: providing services to taxonomists for standard genome sequencing and annotation.</title>
        <authorList>
            <consortium name="The Broad Institute Genomics Platform"/>
            <consortium name="The Broad Institute Genome Sequencing Center for Infectious Disease"/>
            <person name="Wu L."/>
            <person name="Ma J."/>
        </authorList>
    </citation>
    <scope>NUCLEOTIDE SEQUENCE [LARGE SCALE GENOMIC DNA]</scope>
    <source>
        <strain evidence="2 3">JCM 16227</strain>
    </source>
</reference>
<comment type="caution">
    <text evidence="2">The sequence shown here is derived from an EMBL/GenBank/DDBJ whole genome shotgun (WGS) entry which is preliminary data.</text>
</comment>
<organism evidence="2 3">
    <name type="scientific">Gordonia cholesterolivorans</name>
    <dbReference type="NCBI Taxonomy" id="559625"/>
    <lineage>
        <taxon>Bacteria</taxon>
        <taxon>Bacillati</taxon>
        <taxon>Actinomycetota</taxon>
        <taxon>Actinomycetes</taxon>
        <taxon>Mycobacteriales</taxon>
        <taxon>Gordoniaceae</taxon>
        <taxon>Gordonia</taxon>
    </lineage>
</organism>
<dbReference type="PANTHER" id="PTHR42839">
    <property type="entry name" value="ISOCHORISMATE SYNTHASE ENTC"/>
    <property type="match status" value="1"/>
</dbReference>
<accession>A0ABN3HJP6</accession>
<dbReference type="RefSeq" id="WP_278125071.1">
    <property type="nucleotide sequence ID" value="NZ_BAAARB010000011.1"/>
</dbReference>